<evidence type="ECO:0000313" key="2">
    <source>
        <dbReference type="Proteomes" id="UP000288178"/>
    </source>
</evidence>
<organism evidence="1 2">
    <name type="scientific">Rubrivivax albus</name>
    <dbReference type="NCBI Taxonomy" id="2499835"/>
    <lineage>
        <taxon>Bacteria</taxon>
        <taxon>Pseudomonadati</taxon>
        <taxon>Pseudomonadota</taxon>
        <taxon>Betaproteobacteria</taxon>
        <taxon>Burkholderiales</taxon>
        <taxon>Sphaerotilaceae</taxon>
        <taxon>Rubrivivax</taxon>
    </lineage>
</organism>
<gene>
    <name evidence="1" type="ORF">ENE75_22045</name>
</gene>
<dbReference type="AlphaFoldDB" id="A0A437JNI1"/>
<name>A0A437JNI1_9BURK</name>
<dbReference type="RefSeq" id="WP_128200757.1">
    <property type="nucleotide sequence ID" value="NZ_SACT01000010.1"/>
</dbReference>
<keyword evidence="2" id="KW-1185">Reference proteome</keyword>
<dbReference type="Proteomes" id="UP000288178">
    <property type="component" value="Unassembled WGS sequence"/>
</dbReference>
<comment type="caution">
    <text evidence="1">The sequence shown here is derived from an EMBL/GenBank/DDBJ whole genome shotgun (WGS) entry which is preliminary data.</text>
</comment>
<dbReference type="EMBL" id="SACT01000010">
    <property type="protein sequence ID" value="RVT48380.1"/>
    <property type="molecule type" value="Genomic_DNA"/>
</dbReference>
<accession>A0A437JNI1</accession>
<evidence type="ECO:0000313" key="1">
    <source>
        <dbReference type="EMBL" id="RVT48380.1"/>
    </source>
</evidence>
<reference evidence="1 2" key="1">
    <citation type="submission" date="2019-01" db="EMBL/GenBank/DDBJ databases">
        <authorList>
            <person name="Chen W.-M."/>
        </authorList>
    </citation>
    <scope>NUCLEOTIDE SEQUENCE [LARGE SCALE GENOMIC DNA]</scope>
    <source>
        <strain evidence="1 2">ICH-3</strain>
    </source>
</reference>
<sequence>MATPIVTPDAAVDLADLVQQLLDAGERRAREGVAQRILQTLKEAQEPAPPPAPELPPLVEIAHRESNGLFDVLALLRSAEERIDECGGYQSFRTDKDYAHDTLRLLQLARERVQQAQHAFDPYI</sequence>
<protein>
    <submittedName>
        <fullName evidence="1">Uncharacterized protein</fullName>
    </submittedName>
</protein>
<proteinExistence type="predicted"/>